<proteinExistence type="predicted"/>
<evidence type="ECO:0000313" key="2">
    <source>
        <dbReference type="EMBL" id="QMW92195.1"/>
    </source>
</evidence>
<gene>
    <name evidence="1" type="ORF">DRB99_13660</name>
    <name evidence="2" type="ORF">FF104_14765</name>
</gene>
<name>A0A0Q1DHQ0_CLOBU</name>
<protein>
    <submittedName>
        <fullName evidence="1">Uncharacterized protein</fullName>
    </submittedName>
</protein>
<reference evidence="1" key="1">
    <citation type="submission" date="2018-07" db="EMBL/GenBank/DDBJ databases">
        <title>Complete genome sequence of Clostridium butyricum S-45-5 isolated from human feces.</title>
        <authorList>
            <person name="Chang Y.-H."/>
            <person name="Shin Y."/>
        </authorList>
    </citation>
    <scope>NUCLEOTIDE SEQUENCE [LARGE SCALE GENOMIC DNA]</scope>
    <source>
        <strain evidence="1">S-45-5</strain>
    </source>
</reference>
<organism evidence="1">
    <name type="scientific">Clostridium butyricum</name>
    <dbReference type="NCBI Taxonomy" id="1492"/>
    <lineage>
        <taxon>Bacteria</taxon>
        <taxon>Bacillati</taxon>
        <taxon>Bacillota</taxon>
        <taxon>Clostridia</taxon>
        <taxon>Eubacteriales</taxon>
        <taxon>Clostridiaceae</taxon>
        <taxon>Clostridium</taxon>
    </lineage>
</organism>
<dbReference type="EMBL" id="CP040626">
    <property type="protein sequence ID" value="QMW92195.1"/>
    <property type="molecule type" value="Genomic_DNA"/>
</dbReference>
<dbReference type="GeneID" id="92945460"/>
<dbReference type="EMBL" id="CP030775">
    <property type="protein sequence ID" value="AXB85979.1"/>
    <property type="molecule type" value="Genomic_DNA"/>
</dbReference>
<evidence type="ECO:0000313" key="3">
    <source>
        <dbReference type="Proteomes" id="UP000515243"/>
    </source>
</evidence>
<dbReference type="Proteomes" id="UP000515243">
    <property type="component" value="Chromosome 1"/>
</dbReference>
<reference evidence="2 3" key="2">
    <citation type="submission" date="2019-05" db="EMBL/GenBank/DDBJ databases">
        <authorList>
            <person name="Schori C."/>
            <person name="Ahrens C."/>
        </authorList>
    </citation>
    <scope>NUCLEOTIDE SEQUENCE [LARGE SCALE GENOMIC DNA]</scope>
    <source>
        <strain evidence="2 3">DSM 10702</strain>
    </source>
</reference>
<accession>A0A0Q1DHQ0</accession>
<dbReference type="RefSeq" id="WP_002582083.1">
    <property type="nucleotide sequence ID" value="NZ_AP019716.1"/>
</dbReference>
<evidence type="ECO:0000313" key="1">
    <source>
        <dbReference type="EMBL" id="AXB85979.1"/>
    </source>
</evidence>
<sequence>MQRKVIVSEEIVTDIGKLKVDISVLELLSIIVYELSKESRKNPEVECIYKDKILWILFDNSCFECDNLIEDYGELVGLVSNEFSITINGVIDTFEIGTIKIIIEDGKLKIQKSNTTGKDFDIISDLCIKIEVRNNEELQFLYEVLSNIQYNKTCISIRRKWDKYLSNNSYMGTKYNYIQFENIYDEQSDFVNSLSIFKMTELWIDFLKNKYTSMEFDVLYENFKNGNVRRIFAWELALRIALSKLSISIENSNEDFKIIDSNGEQIHYTFESKSSAEKILLKILFPANESL</sequence>
<dbReference type="AlphaFoldDB" id="A0A0Q1DHQ0"/>